<dbReference type="Pfam" id="PF00471">
    <property type="entry name" value="Ribosomal_L33"/>
    <property type="match status" value="1"/>
</dbReference>
<gene>
    <name evidence="5" type="primary">rpmG</name>
    <name evidence="6" type="ORF">A2358_03720</name>
</gene>
<dbReference type="GO" id="GO:0006412">
    <property type="term" value="P:translation"/>
    <property type="evidence" value="ECO:0007669"/>
    <property type="project" value="UniProtKB-UniRule"/>
</dbReference>
<dbReference type="GO" id="GO:0005840">
    <property type="term" value="C:ribosome"/>
    <property type="evidence" value="ECO:0007669"/>
    <property type="project" value="UniProtKB-KW"/>
</dbReference>
<evidence type="ECO:0000313" key="7">
    <source>
        <dbReference type="Proteomes" id="UP000178650"/>
    </source>
</evidence>
<reference evidence="6 7" key="1">
    <citation type="journal article" date="2016" name="Nat. Commun.">
        <title>Thousands of microbial genomes shed light on interconnected biogeochemical processes in an aquifer system.</title>
        <authorList>
            <person name="Anantharaman K."/>
            <person name="Brown C.T."/>
            <person name="Hug L.A."/>
            <person name="Sharon I."/>
            <person name="Castelle C.J."/>
            <person name="Probst A.J."/>
            <person name="Thomas B.C."/>
            <person name="Singh A."/>
            <person name="Wilkins M.J."/>
            <person name="Karaoz U."/>
            <person name="Brodie E.L."/>
            <person name="Williams K.H."/>
            <person name="Hubbard S.S."/>
            <person name="Banfield J.F."/>
        </authorList>
    </citation>
    <scope>NUCLEOTIDE SEQUENCE [LARGE SCALE GENOMIC DNA]</scope>
</reference>
<evidence type="ECO:0000313" key="6">
    <source>
        <dbReference type="EMBL" id="OGZ79068.1"/>
    </source>
</evidence>
<dbReference type="NCBIfam" id="TIGR01023">
    <property type="entry name" value="rpmG_bact"/>
    <property type="match status" value="1"/>
</dbReference>
<dbReference type="STRING" id="1802223.A2358_03720"/>
<accession>A0A1G2IY59</accession>
<dbReference type="InterPro" id="IPR038584">
    <property type="entry name" value="Ribosomal_bL33_sf"/>
</dbReference>
<organism evidence="6 7">
    <name type="scientific">Candidatus Staskawiczbacteria bacterium RIFOXYB1_FULL_37_44</name>
    <dbReference type="NCBI Taxonomy" id="1802223"/>
    <lineage>
        <taxon>Bacteria</taxon>
        <taxon>Candidatus Staskawicziibacteriota</taxon>
    </lineage>
</organism>
<dbReference type="GO" id="GO:0005737">
    <property type="term" value="C:cytoplasm"/>
    <property type="evidence" value="ECO:0007669"/>
    <property type="project" value="UniProtKB-ARBA"/>
</dbReference>
<evidence type="ECO:0000256" key="3">
    <source>
        <dbReference type="ARBA" id="ARBA00023274"/>
    </source>
</evidence>
<dbReference type="HAMAP" id="MF_00294">
    <property type="entry name" value="Ribosomal_bL33"/>
    <property type="match status" value="1"/>
</dbReference>
<dbReference type="InterPro" id="IPR011332">
    <property type="entry name" value="Ribosomal_zn-bd"/>
</dbReference>
<dbReference type="Proteomes" id="UP000178650">
    <property type="component" value="Unassembled WGS sequence"/>
</dbReference>
<comment type="similarity">
    <text evidence="1 5">Belongs to the bacterial ribosomal protein bL33 family.</text>
</comment>
<dbReference type="AlphaFoldDB" id="A0A1G2IY59"/>
<evidence type="ECO:0000256" key="5">
    <source>
        <dbReference type="HAMAP-Rule" id="MF_00294"/>
    </source>
</evidence>
<evidence type="ECO:0000256" key="4">
    <source>
        <dbReference type="ARBA" id="ARBA00035176"/>
    </source>
</evidence>
<dbReference type="InterPro" id="IPR001705">
    <property type="entry name" value="Ribosomal_bL33"/>
</dbReference>
<keyword evidence="2 5" id="KW-0689">Ribosomal protein</keyword>
<dbReference type="Gene3D" id="2.20.28.120">
    <property type="entry name" value="Ribosomal protein L33"/>
    <property type="match status" value="1"/>
</dbReference>
<dbReference type="NCBIfam" id="NF001764">
    <property type="entry name" value="PRK00504.1"/>
    <property type="match status" value="1"/>
</dbReference>
<dbReference type="GO" id="GO:0003735">
    <property type="term" value="F:structural constituent of ribosome"/>
    <property type="evidence" value="ECO:0007669"/>
    <property type="project" value="InterPro"/>
</dbReference>
<dbReference type="SUPFAM" id="SSF57829">
    <property type="entry name" value="Zn-binding ribosomal proteins"/>
    <property type="match status" value="1"/>
</dbReference>
<evidence type="ECO:0000256" key="2">
    <source>
        <dbReference type="ARBA" id="ARBA00022980"/>
    </source>
</evidence>
<evidence type="ECO:0000256" key="1">
    <source>
        <dbReference type="ARBA" id="ARBA00007596"/>
    </source>
</evidence>
<comment type="caution">
    <text evidence="6">The sequence shown here is derived from an EMBL/GenBank/DDBJ whole genome shotgun (WGS) entry which is preliminary data.</text>
</comment>
<name>A0A1G2IY59_9BACT</name>
<dbReference type="GO" id="GO:1990904">
    <property type="term" value="C:ribonucleoprotein complex"/>
    <property type="evidence" value="ECO:0007669"/>
    <property type="project" value="UniProtKB-KW"/>
</dbReference>
<sequence>MATKKPFTKLACTVCKTTNYFTKKTKASAEKKLELKKFCSTCKKTTLHKESKR</sequence>
<protein>
    <recommendedName>
        <fullName evidence="4 5">Large ribosomal subunit protein bL33</fullName>
    </recommendedName>
</protein>
<dbReference type="EMBL" id="MHPJ01000009">
    <property type="protein sequence ID" value="OGZ79068.1"/>
    <property type="molecule type" value="Genomic_DNA"/>
</dbReference>
<keyword evidence="3 5" id="KW-0687">Ribonucleoprotein</keyword>
<proteinExistence type="inferred from homology"/>